<dbReference type="AlphaFoldDB" id="A0A1M5N9B2"/>
<dbReference type="PANTHER" id="PTHR35446">
    <property type="entry name" value="SI:CH211-175M2.5"/>
    <property type="match status" value="1"/>
</dbReference>
<dbReference type="PANTHER" id="PTHR35446:SF2">
    <property type="entry name" value="CARBOXYMUCONOLACTONE DECARBOXYLASE-LIKE DOMAIN-CONTAINING PROTEIN"/>
    <property type="match status" value="1"/>
</dbReference>
<evidence type="ECO:0000313" key="4">
    <source>
        <dbReference type="Proteomes" id="UP000189796"/>
    </source>
</evidence>
<accession>A0A1M5N9B2</accession>
<feature type="domain" description="Carboxymuconolactone decarboxylase-like" evidence="2">
    <location>
        <begin position="91"/>
        <end position="143"/>
    </location>
</feature>
<name>A0A1M5N9B2_9BRAD</name>
<dbReference type="Gene3D" id="1.20.1290.10">
    <property type="entry name" value="AhpD-like"/>
    <property type="match status" value="1"/>
</dbReference>
<evidence type="ECO:0000259" key="2">
    <source>
        <dbReference type="Pfam" id="PF02627"/>
    </source>
</evidence>
<dbReference type="InterPro" id="IPR029032">
    <property type="entry name" value="AhpD-like"/>
</dbReference>
<evidence type="ECO:0000256" key="1">
    <source>
        <dbReference type="SAM" id="MobiDB-lite"/>
    </source>
</evidence>
<dbReference type="SUPFAM" id="SSF69118">
    <property type="entry name" value="AhpD-like"/>
    <property type="match status" value="1"/>
</dbReference>
<dbReference type="InterPro" id="IPR010195">
    <property type="entry name" value="Uncharacterised_peroxidase-rel"/>
</dbReference>
<gene>
    <name evidence="3" type="ORF">SAMN05443248_2889</name>
</gene>
<reference evidence="3 4" key="1">
    <citation type="submission" date="2016-11" db="EMBL/GenBank/DDBJ databases">
        <authorList>
            <person name="Jaros S."/>
            <person name="Januszkiewicz K."/>
            <person name="Wedrychowicz H."/>
        </authorList>
    </citation>
    <scope>NUCLEOTIDE SEQUENCE [LARGE SCALE GENOMIC DNA]</scope>
    <source>
        <strain evidence="3 4">GAS138</strain>
    </source>
</reference>
<dbReference type="Gene3D" id="1.20.5.810">
    <property type="entry name" value="AhpD-like"/>
    <property type="match status" value="1"/>
</dbReference>
<sequence length="237" mass="26255">MGYCHRQLLSPSKLPCSPQDGLEPTPPSTMLPATRTTRPDAGTCAMTEPLTKRFPIPAIDSLPDDIRTRLLAVQEKSGFVPNVFLTLAWRPDEFRAFFAYHDALMDKDGGLSKAEREMIVVATSSANQCHYCVIAHGAILRIRAKNPQIADQIAVNYRKADITPRQRAMLDFAMKVSTAAETISDADFAEIAGHGFSDDEIWDIAAISAFFALSNRMANVTAMRPNDEFYMMGRLPK</sequence>
<evidence type="ECO:0000313" key="3">
    <source>
        <dbReference type="EMBL" id="SHG86176.1"/>
    </source>
</evidence>
<proteinExistence type="predicted"/>
<keyword evidence="3" id="KW-0560">Oxidoreductase</keyword>
<dbReference type="EMBL" id="LT670817">
    <property type="protein sequence ID" value="SHG86176.1"/>
    <property type="molecule type" value="Genomic_DNA"/>
</dbReference>
<dbReference type="Pfam" id="PF02627">
    <property type="entry name" value="CMD"/>
    <property type="match status" value="1"/>
</dbReference>
<organism evidence="3 4">
    <name type="scientific">Bradyrhizobium erythrophlei</name>
    <dbReference type="NCBI Taxonomy" id="1437360"/>
    <lineage>
        <taxon>Bacteria</taxon>
        <taxon>Pseudomonadati</taxon>
        <taxon>Pseudomonadota</taxon>
        <taxon>Alphaproteobacteria</taxon>
        <taxon>Hyphomicrobiales</taxon>
        <taxon>Nitrobacteraceae</taxon>
        <taxon>Bradyrhizobium</taxon>
    </lineage>
</organism>
<dbReference type="Proteomes" id="UP000189796">
    <property type="component" value="Chromosome I"/>
</dbReference>
<dbReference type="InterPro" id="IPR003779">
    <property type="entry name" value="CMD-like"/>
</dbReference>
<dbReference type="InterPro" id="IPR004675">
    <property type="entry name" value="AhpD_core"/>
</dbReference>
<feature type="region of interest" description="Disordered" evidence="1">
    <location>
        <begin position="14"/>
        <end position="40"/>
    </location>
</feature>
<protein>
    <submittedName>
        <fullName evidence="3">Uncharacterized peroxidase-related enzyme</fullName>
    </submittedName>
</protein>
<dbReference type="NCBIfam" id="TIGR00778">
    <property type="entry name" value="ahpD_dom"/>
    <property type="match status" value="1"/>
</dbReference>
<dbReference type="GO" id="GO:0051920">
    <property type="term" value="F:peroxiredoxin activity"/>
    <property type="evidence" value="ECO:0007669"/>
    <property type="project" value="InterPro"/>
</dbReference>
<dbReference type="NCBIfam" id="TIGR01926">
    <property type="entry name" value="peroxid_rel"/>
    <property type="match status" value="1"/>
</dbReference>
<keyword evidence="3" id="KW-0575">Peroxidase</keyword>